<keyword evidence="1" id="KW-0732">Signal</keyword>
<keyword evidence="3" id="KW-1185">Reference proteome</keyword>
<reference evidence="3" key="1">
    <citation type="submission" date="2023-09" db="EMBL/GenBank/DDBJ databases">
        <authorList>
            <person name="Li S."/>
            <person name="Li X."/>
            <person name="Zhang C."/>
            <person name="Zhao Z."/>
        </authorList>
    </citation>
    <scope>NUCLEOTIDE SEQUENCE [LARGE SCALE GENOMIC DNA]</scope>
    <source>
        <strain evidence="3">SQ345</strain>
    </source>
</reference>
<dbReference type="Pfam" id="PF07394">
    <property type="entry name" value="DUF1501"/>
    <property type="match status" value="1"/>
</dbReference>
<protein>
    <submittedName>
        <fullName evidence="2">DUF1501 domain-containing protein</fullName>
    </submittedName>
</protein>
<feature type="signal peptide" evidence="1">
    <location>
        <begin position="1"/>
        <end position="25"/>
    </location>
</feature>
<dbReference type="RefSeq" id="WP_348387125.1">
    <property type="nucleotide sequence ID" value="NZ_CP134146.1"/>
</dbReference>
<feature type="chain" id="PRO_5047392043" evidence="1">
    <location>
        <begin position="26"/>
        <end position="381"/>
    </location>
</feature>
<proteinExistence type="predicted"/>
<evidence type="ECO:0000313" key="2">
    <source>
        <dbReference type="EMBL" id="WNC67967.1"/>
    </source>
</evidence>
<dbReference type="PANTHER" id="PTHR43737:SF1">
    <property type="entry name" value="DUF1501 DOMAIN-CONTAINING PROTEIN"/>
    <property type="match status" value="1"/>
</dbReference>
<organism evidence="2 3">
    <name type="scientific">Thalassotalea nanhaiensis</name>
    <dbReference type="NCBI Taxonomy" id="3065648"/>
    <lineage>
        <taxon>Bacteria</taxon>
        <taxon>Pseudomonadati</taxon>
        <taxon>Pseudomonadota</taxon>
        <taxon>Gammaproteobacteria</taxon>
        <taxon>Alteromonadales</taxon>
        <taxon>Colwelliaceae</taxon>
        <taxon>Thalassotalea</taxon>
    </lineage>
</organism>
<sequence>MKRRQFIKTLGASASLVLMQTPTLAAVNKLTSKPKKVVWVILRGAMDSLHTIIPITDKSYPSLRPKLASTIANDILPLSADFALHPALKHMHGLYENKQLLPIVAVGSGYPQRSHFDGQDYLESGLPSMDHDTGWLGRALNEINNDTKALAVANSVPISMRDSEKVSTWYPARLKDADENIYEALMDLYQGDELLFSRLQEGLNTQQMAGSTNTKRKGKFVDLAKSCGKLMANDNGIDCAMLEVGGWDTHNNQSFRLNRQLNELDQGIAAIQAELGEYWQDTVVMVATEFGRTAKENGTGGTDHGTGSAMFIAGGAVQGGKVLGKWPGLAPEQLFKGRDLMPTTSTFSWIGAVLQQHWQLEPKNIANVFPDNPAYTTQLIR</sequence>
<dbReference type="InterPro" id="IPR010869">
    <property type="entry name" value="DUF1501"/>
</dbReference>
<accession>A0ABY9TGS1</accession>
<dbReference type="Proteomes" id="UP001248581">
    <property type="component" value="Chromosome"/>
</dbReference>
<evidence type="ECO:0000313" key="3">
    <source>
        <dbReference type="Proteomes" id="UP001248581"/>
    </source>
</evidence>
<dbReference type="PANTHER" id="PTHR43737">
    <property type="entry name" value="BLL7424 PROTEIN"/>
    <property type="match status" value="1"/>
</dbReference>
<dbReference type="EMBL" id="CP134146">
    <property type="protein sequence ID" value="WNC67967.1"/>
    <property type="molecule type" value="Genomic_DNA"/>
</dbReference>
<gene>
    <name evidence="2" type="ORF">RI845_15755</name>
</gene>
<name>A0ABY9TGS1_9GAMM</name>
<evidence type="ECO:0000256" key="1">
    <source>
        <dbReference type="SAM" id="SignalP"/>
    </source>
</evidence>